<dbReference type="Proteomes" id="UP000315440">
    <property type="component" value="Unassembled WGS sequence"/>
</dbReference>
<keyword evidence="3" id="KW-0808">Transferase</keyword>
<dbReference type="AlphaFoldDB" id="A0A5C5ZML6"/>
<reference evidence="10 11" key="1">
    <citation type="submission" date="2019-02" db="EMBL/GenBank/DDBJ databases">
        <title>Deep-cultivation of Planctomycetes and their phenomic and genomic characterization uncovers novel biology.</title>
        <authorList>
            <person name="Wiegand S."/>
            <person name="Jogler M."/>
            <person name="Boedeker C."/>
            <person name="Pinto D."/>
            <person name="Vollmers J."/>
            <person name="Rivas-Marin E."/>
            <person name="Kohn T."/>
            <person name="Peeters S.H."/>
            <person name="Heuer A."/>
            <person name="Rast P."/>
            <person name="Oberbeckmann S."/>
            <person name="Bunk B."/>
            <person name="Jeske O."/>
            <person name="Meyerdierks A."/>
            <person name="Storesund J.E."/>
            <person name="Kallscheuer N."/>
            <person name="Luecker S."/>
            <person name="Lage O.M."/>
            <person name="Pohl T."/>
            <person name="Merkel B.J."/>
            <person name="Hornburger P."/>
            <person name="Mueller R.-W."/>
            <person name="Bruemmer F."/>
            <person name="Labrenz M."/>
            <person name="Spormann A.M."/>
            <person name="Op Den Camp H."/>
            <person name="Overmann J."/>
            <person name="Amann R."/>
            <person name="Jetten M.S.M."/>
            <person name="Mascher T."/>
            <person name="Medema M.H."/>
            <person name="Devos D.P."/>
            <person name="Kaster A.-K."/>
            <person name="Ovreas L."/>
            <person name="Rohde M."/>
            <person name="Galperin M.Y."/>
            <person name="Jogler C."/>
        </authorList>
    </citation>
    <scope>NUCLEOTIDE SEQUENCE [LARGE SCALE GENOMIC DNA]</scope>
    <source>
        <strain evidence="10 11">Mal64</strain>
    </source>
</reference>
<evidence type="ECO:0000313" key="11">
    <source>
        <dbReference type="Proteomes" id="UP000315440"/>
    </source>
</evidence>
<evidence type="ECO:0000256" key="5">
    <source>
        <dbReference type="ARBA" id="ARBA00023315"/>
    </source>
</evidence>
<dbReference type="InterPro" id="IPR029044">
    <property type="entry name" value="Nucleotide-diphossugar_trans"/>
</dbReference>
<feature type="domain" description="MobA-like NTP transferase" evidence="9">
    <location>
        <begin position="6"/>
        <end position="157"/>
    </location>
</feature>
<name>A0A5C5ZML6_9BACT</name>
<evidence type="ECO:0000256" key="7">
    <source>
        <dbReference type="ARBA" id="ARBA00048493"/>
    </source>
</evidence>
<comment type="catalytic activity">
    <reaction evidence="7">
        <text>N-acetyl-alpha-D-glucosamine 1-phosphate + UTP + H(+) = UDP-N-acetyl-alpha-D-glucosamine + diphosphate</text>
        <dbReference type="Rhea" id="RHEA:13509"/>
        <dbReference type="ChEBI" id="CHEBI:15378"/>
        <dbReference type="ChEBI" id="CHEBI:33019"/>
        <dbReference type="ChEBI" id="CHEBI:46398"/>
        <dbReference type="ChEBI" id="CHEBI:57705"/>
        <dbReference type="ChEBI" id="CHEBI:57776"/>
        <dbReference type="EC" id="2.7.7.23"/>
    </reaction>
</comment>
<dbReference type="CDD" id="cd02540">
    <property type="entry name" value="GT2_GlmU_N_bac"/>
    <property type="match status" value="1"/>
</dbReference>
<dbReference type="EMBL" id="SJPQ01000002">
    <property type="protein sequence ID" value="TWT88410.1"/>
    <property type="molecule type" value="Genomic_DNA"/>
</dbReference>
<dbReference type="InterPro" id="IPR025877">
    <property type="entry name" value="MobA-like_NTP_Trfase"/>
</dbReference>
<comment type="similarity">
    <text evidence="2">In the N-terminal section; belongs to the N-acetylglucosamine-1-phosphate uridyltransferase family.</text>
</comment>
<comment type="similarity">
    <text evidence="1">In the C-terminal section; belongs to the transferase hexapeptide repeat family.</text>
</comment>
<gene>
    <name evidence="10" type="primary">glmU</name>
    <name evidence="10" type="ORF">Mal64_18910</name>
</gene>
<dbReference type="Gene3D" id="3.90.550.10">
    <property type="entry name" value="Spore Coat Polysaccharide Biosynthesis Protein SpsA, Chain A"/>
    <property type="match status" value="1"/>
</dbReference>
<comment type="function">
    <text evidence="8">Catalyzes the last two sequential reactions in the de novo biosynthetic pathway for UDP-N-acetylglucosamine (UDP-GlcNAc). The C-terminal domain catalyzes the transfer of acetyl group from acetyl coenzyme A to glucosamine-1-phosphate (GlcN-1-P) to produce N-acetylglucosamine-1-phosphate (GlcNAc-1-P), which is converted into UDP-GlcNAc by the transfer of uridine 5-monophosphate (from uridine 5-triphosphate), a reaction catalyzed by the N-terminal domain.</text>
</comment>
<dbReference type="PANTHER" id="PTHR43584">
    <property type="entry name" value="NUCLEOTIDYL TRANSFERASE"/>
    <property type="match status" value="1"/>
</dbReference>
<evidence type="ECO:0000313" key="10">
    <source>
        <dbReference type="EMBL" id="TWT88410.1"/>
    </source>
</evidence>
<evidence type="ECO:0000256" key="2">
    <source>
        <dbReference type="ARBA" id="ARBA00007947"/>
    </source>
</evidence>
<dbReference type="PANTHER" id="PTHR43584:SF3">
    <property type="entry name" value="BIFUNCTIONAL PROTEIN GLMU"/>
    <property type="match status" value="1"/>
</dbReference>
<evidence type="ECO:0000256" key="3">
    <source>
        <dbReference type="ARBA" id="ARBA00022679"/>
    </source>
</evidence>
<dbReference type="InterPro" id="IPR050065">
    <property type="entry name" value="GlmU-like"/>
</dbReference>
<dbReference type="Pfam" id="PF12804">
    <property type="entry name" value="NTP_transf_3"/>
    <property type="match status" value="1"/>
</dbReference>
<evidence type="ECO:0000256" key="6">
    <source>
        <dbReference type="ARBA" id="ARBA00048247"/>
    </source>
</evidence>
<evidence type="ECO:0000256" key="4">
    <source>
        <dbReference type="ARBA" id="ARBA00022695"/>
    </source>
</evidence>
<keyword evidence="4" id="KW-0548">Nucleotidyltransferase</keyword>
<sequence length="254" mass="27033">MSEPIAVVLAAGKGTRMKSDLPKVLAPAAGKPMIRYVVEALRAAGVGRIVVVVGYRAELVQSELADEPGVSFVEQTEQLGTGHAVMVCREEIERLAGGESCPVVIVTGDSPMLQVSSVEALLKEFRETGAVCLVGTTHKDDPTGLGRVVRDAAGEFLAIVEQKDATPEQQAVTEVNMSTYVFDSAALLTSLESLTTENAQREYYITDCPRILKDSGAQVRALAALKPCEALSVNTLDDLKAVEAEMAKQNTGQQ</sequence>
<keyword evidence="11" id="KW-1185">Reference proteome</keyword>
<keyword evidence="5" id="KW-0012">Acyltransferase</keyword>
<evidence type="ECO:0000256" key="8">
    <source>
        <dbReference type="ARBA" id="ARBA00049628"/>
    </source>
</evidence>
<dbReference type="RefSeq" id="WP_146399447.1">
    <property type="nucleotide sequence ID" value="NZ_SJPQ01000002.1"/>
</dbReference>
<dbReference type="SUPFAM" id="SSF53448">
    <property type="entry name" value="Nucleotide-diphospho-sugar transferases"/>
    <property type="match status" value="1"/>
</dbReference>
<evidence type="ECO:0000259" key="9">
    <source>
        <dbReference type="Pfam" id="PF12804"/>
    </source>
</evidence>
<proteinExistence type="inferred from homology"/>
<dbReference type="GO" id="GO:0019134">
    <property type="term" value="F:glucosamine-1-phosphate N-acetyltransferase activity"/>
    <property type="evidence" value="ECO:0007669"/>
    <property type="project" value="UniProtKB-EC"/>
</dbReference>
<dbReference type="GO" id="GO:0003977">
    <property type="term" value="F:UDP-N-acetylglucosamine diphosphorylase activity"/>
    <property type="evidence" value="ECO:0007669"/>
    <property type="project" value="UniProtKB-EC"/>
</dbReference>
<protein>
    <submittedName>
        <fullName evidence="10">Bifunctional protein GlmU</fullName>
    </submittedName>
</protein>
<dbReference type="OrthoDB" id="9775031at2"/>
<organism evidence="10 11">
    <name type="scientific">Pseudobythopirellula maris</name>
    <dbReference type="NCBI Taxonomy" id="2527991"/>
    <lineage>
        <taxon>Bacteria</taxon>
        <taxon>Pseudomonadati</taxon>
        <taxon>Planctomycetota</taxon>
        <taxon>Planctomycetia</taxon>
        <taxon>Pirellulales</taxon>
        <taxon>Lacipirellulaceae</taxon>
        <taxon>Pseudobythopirellula</taxon>
    </lineage>
</organism>
<accession>A0A5C5ZML6</accession>
<comment type="caution">
    <text evidence="10">The sequence shown here is derived from an EMBL/GenBank/DDBJ whole genome shotgun (WGS) entry which is preliminary data.</text>
</comment>
<comment type="catalytic activity">
    <reaction evidence="6">
        <text>alpha-D-glucosamine 1-phosphate + acetyl-CoA = N-acetyl-alpha-D-glucosamine 1-phosphate + CoA + H(+)</text>
        <dbReference type="Rhea" id="RHEA:13725"/>
        <dbReference type="ChEBI" id="CHEBI:15378"/>
        <dbReference type="ChEBI" id="CHEBI:57287"/>
        <dbReference type="ChEBI" id="CHEBI:57288"/>
        <dbReference type="ChEBI" id="CHEBI:57776"/>
        <dbReference type="ChEBI" id="CHEBI:58516"/>
        <dbReference type="EC" id="2.3.1.157"/>
    </reaction>
</comment>
<evidence type="ECO:0000256" key="1">
    <source>
        <dbReference type="ARBA" id="ARBA00007707"/>
    </source>
</evidence>